<sequence>MASGWIKTLRCKSVVAEDVYRHHHYKPPMSKKHAKSGSFSFSSSSSLSSSNKKNHSKLYSDLGCGKTSKHLEDIVRLAEAKPKIPKSHSLPSRPSFSQLSNEKQRMPSNQTGGIVLSAKPLQNEKLSILPTLIPLRPNQSSRKVVEIIFTSNWWPTTAFCGEIEMVFKVQNSSKKVAAFEEYRQKMRSCAGPNDSRCAADGNEMMRFHSAPAFNAKEPLFGDGCIFPVPGNGSIRTFSGSGGAHSTGVAVGGKRRAMVICRVLAGRVWTGLNSGSDRLNCESVSIRTEELIVFDSMAVLPCFLIIYSSTQSCDL</sequence>
<feature type="region of interest" description="Disordered" evidence="1">
    <location>
        <begin position="26"/>
        <end position="53"/>
    </location>
</feature>
<organism evidence="2 3">
    <name type="scientific">Zostera marina</name>
    <name type="common">Eelgrass</name>
    <dbReference type="NCBI Taxonomy" id="29655"/>
    <lineage>
        <taxon>Eukaryota</taxon>
        <taxon>Viridiplantae</taxon>
        <taxon>Streptophyta</taxon>
        <taxon>Embryophyta</taxon>
        <taxon>Tracheophyta</taxon>
        <taxon>Spermatophyta</taxon>
        <taxon>Magnoliopsida</taxon>
        <taxon>Liliopsida</taxon>
        <taxon>Zosteraceae</taxon>
        <taxon>Zostera</taxon>
    </lineage>
</organism>
<dbReference type="SUPFAM" id="SSF56399">
    <property type="entry name" value="ADP-ribosylation"/>
    <property type="match status" value="1"/>
</dbReference>
<dbReference type="OrthoDB" id="9514740at2759"/>
<evidence type="ECO:0000313" key="3">
    <source>
        <dbReference type="Proteomes" id="UP000036987"/>
    </source>
</evidence>
<dbReference type="PANTHER" id="PTHR31681:SF47">
    <property type="entry name" value="SULFATED SURFACE-LIKE GLYCOPROTEIN"/>
    <property type="match status" value="1"/>
</dbReference>
<proteinExistence type="predicted"/>
<accession>A0A0K9Q2Q3</accession>
<dbReference type="EMBL" id="LFYR01000252">
    <property type="protein sequence ID" value="KMZ74720.1"/>
    <property type="molecule type" value="Genomic_DNA"/>
</dbReference>
<feature type="compositionally biased region" description="Polar residues" evidence="1">
    <location>
        <begin position="89"/>
        <end position="108"/>
    </location>
</feature>
<dbReference type="Gene3D" id="3.90.228.10">
    <property type="match status" value="1"/>
</dbReference>
<feature type="compositionally biased region" description="Low complexity" evidence="1">
    <location>
        <begin position="36"/>
        <end position="51"/>
    </location>
</feature>
<reference evidence="3" key="1">
    <citation type="journal article" date="2016" name="Nature">
        <title>The genome of the seagrass Zostera marina reveals angiosperm adaptation to the sea.</title>
        <authorList>
            <person name="Olsen J.L."/>
            <person name="Rouze P."/>
            <person name="Verhelst B."/>
            <person name="Lin Y.-C."/>
            <person name="Bayer T."/>
            <person name="Collen J."/>
            <person name="Dattolo E."/>
            <person name="De Paoli E."/>
            <person name="Dittami S."/>
            <person name="Maumus F."/>
            <person name="Michel G."/>
            <person name="Kersting A."/>
            <person name="Lauritano C."/>
            <person name="Lohaus R."/>
            <person name="Toepel M."/>
            <person name="Tonon T."/>
            <person name="Vanneste K."/>
            <person name="Amirebrahimi M."/>
            <person name="Brakel J."/>
            <person name="Bostroem C."/>
            <person name="Chovatia M."/>
            <person name="Grimwood J."/>
            <person name="Jenkins J.W."/>
            <person name="Jueterbock A."/>
            <person name="Mraz A."/>
            <person name="Stam W.T."/>
            <person name="Tice H."/>
            <person name="Bornberg-Bauer E."/>
            <person name="Green P.J."/>
            <person name="Pearson G.A."/>
            <person name="Procaccini G."/>
            <person name="Duarte C.M."/>
            <person name="Schmutz J."/>
            <person name="Reusch T.B.H."/>
            <person name="Van de Peer Y."/>
        </authorList>
    </citation>
    <scope>NUCLEOTIDE SEQUENCE [LARGE SCALE GENOMIC DNA]</scope>
    <source>
        <strain evidence="3">cv. Finnish</strain>
    </source>
</reference>
<protein>
    <submittedName>
        <fullName evidence="2">C2H2-like zinc finger protein</fullName>
    </submittedName>
</protein>
<feature type="compositionally biased region" description="Basic residues" evidence="1">
    <location>
        <begin position="26"/>
        <end position="35"/>
    </location>
</feature>
<evidence type="ECO:0000313" key="2">
    <source>
        <dbReference type="EMBL" id="KMZ74720.1"/>
    </source>
</evidence>
<keyword evidence="3" id="KW-1185">Reference proteome</keyword>
<dbReference type="PANTHER" id="PTHR31681">
    <property type="entry name" value="C2H2-LIKE ZINC FINGER PROTEIN"/>
    <property type="match status" value="1"/>
</dbReference>
<name>A0A0K9Q2Q3_ZOSMR</name>
<dbReference type="Proteomes" id="UP000036987">
    <property type="component" value="Unassembled WGS sequence"/>
</dbReference>
<evidence type="ECO:0000256" key="1">
    <source>
        <dbReference type="SAM" id="MobiDB-lite"/>
    </source>
</evidence>
<comment type="caution">
    <text evidence="2">The sequence shown here is derived from an EMBL/GenBank/DDBJ whole genome shotgun (WGS) entry which is preliminary data.</text>
</comment>
<gene>
    <name evidence="2" type="ORF">ZOSMA_123G00680</name>
</gene>
<dbReference type="AlphaFoldDB" id="A0A0K9Q2Q3"/>
<dbReference type="OMA" id="PAHGDDP"/>
<feature type="region of interest" description="Disordered" evidence="1">
    <location>
        <begin position="82"/>
        <end position="108"/>
    </location>
</feature>